<dbReference type="PANTHER" id="PTHR21180">
    <property type="entry name" value="ENDONUCLEASE/EXONUCLEASE/PHOSPHATASE FAMILY DOMAIN-CONTAINING PROTEIN 1"/>
    <property type="match status" value="1"/>
</dbReference>
<dbReference type="PANTHER" id="PTHR21180:SF32">
    <property type="entry name" value="ENDONUCLEASE_EXONUCLEASE_PHOSPHATASE FAMILY DOMAIN-CONTAINING PROTEIN 1"/>
    <property type="match status" value="1"/>
</dbReference>
<dbReference type="SUPFAM" id="SSF47781">
    <property type="entry name" value="RuvA domain 2-like"/>
    <property type="match status" value="1"/>
</dbReference>
<dbReference type="SMART" id="SM00278">
    <property type="entry name" value="HhH1"/>
    <property type="match status" value="2"/>
</dbReference>
<evidence type="ECO:0000313" key="2">
    <source>
        <dbReference type="EMBL" id="WIM67152.1"/>
    </source>
</evidence>
<dbReference type="GO" id="GO:0003677">
    <property type="term" value="F:DNA binding"/>
    <property type="evidence" value="ECO:0007669"/>
    <property type="project" value="UniProtKB-KW"/>
</dbReference>
<dbReference type="Pfam" id="PF12836">
    <property type="entry name" value="HHH_3"/>
    <property type="match status" value="1"/>
</dbReference>
<evidence type="ECO:0000259" key="1">
    <source>
        <dbReference type="SMART" id="SM00278"/>
    </source>
</evidence>
<dbReference type="Proteomes" id="UP001225598">
    <property type="component" value="Chromosome"/>
</dbReference>
<proteinExistence type="predicted"/>
<accession>A0ABY8VCU1</accession>
<evidence type="ECO:0000313" key="3">
    <source>
        <dbReference type="Proteomes" id="UP001225598"/>
    </source>
</evidence>
<gene>
    <name evidence="2" type="ORF">QP027_08450</name>
</gene>
<dbReference type="InterPro" id="IPR019554">
    <property type="entry name" value="Soluble_ligand-bd"/>
</dbReference>
<organism evidence="2 3">
    <name type="scientific">Corynebacterium breve</name>
    <dbReference type="NCBI Taxonomy" id="3049799"/>
    <lineage>
        <taxon>Bacteria</taxon>
        <taxon>Bacillati</taxon>
        <taxon>Actinomycetota</taxon>
        <taxon>Actinomycetes</taxon>
        <taxon>Mycobacteriales</taxon>
        <taxon>Corynebacteriaceae</taxon>
        <taxon>Corynebacterium</taxon>
    </lineage>
</organism>
<reference evidence="2 3" key="1">
    <citation type="submission" date="2023-05" db="EMBL/GenBank/DDBJ databases">
        <title>Corynebacterium suedekumii sp. nov. and Corynebacterium breve sp. nov. isolated from raw cow's milk.</title>
        <authorList>
            <person name="Baer M.K."/>
            <person name="Mehl L."/>
            <person name="Hellmuth R."/>
            <person name="Marke G."/>
            <person name="Lipski A."/>
        </authorList>
    </citation>
    <scope>NUCLEOTIDE SEQUENCE [LARGE SCALE GENOMIC DNA]</scope>
    <source>
        <strain evidence="2 3">R4</strain>
    </source>
</reference>
<dbReference type="InterPro" id="IPR051675">
    <property type="entry name" value="Endo/Exo/Phosphatase_dom_1"/>
</dbReference>
<protein>
    <submittedName>
        <fullName evidence="2">ComEA family DNA-binding protein</fullName>
    </submittedName>
</protein>
<name>A0ABY8VCU1_9CORY</name>
<keyword evidence="3" id="KW-1185">Reference proteome</keyword>
<dbReference type="RefSeq" id="WP_284824031.1">
    <property type="nucleotide sequence ID" value="NZ_CP126969.1"/>
</dbReference>
<feature type="domain" description="Helix-hairpin-helix DNA-binding motif class 1" evidence="1">
    <location>
        <begin position="199"/>
        <end position="218"/>
    </location>
</feature>
<dbReference type="EMBL" id="CP126969">
    <property type="protein sequence ID" value="WIM67152.1"/>
    <property type="molecule type" value="Genomic_DNA"/>
</dbReference>
<dbReference type="InterPro" id="IPR003583">
    <property type="entry name" value="Hlx-hairpin-Hlx_DNA-bd_motif"/>
</dbReference>
<dbReference type="InterPro" id="IPR010994">
    <property type="entry name" value="RuvA_2-like"/>
</dbReference>
<sequence>MRSVDRLKELTRPTGEEDLLRVEYPAPRWKIEPRVALACAGLLAVLLGAWWLGQPRVAEPIDSAHDWASALSTTTDPAESEEPAEIVVSVVGRVEHPGLVTLQRGQRVADALDQAVVLGDADTVSLNLAQVLADGQQIYVPEVGEAAPLPAPHAEAEAGSISLNSAGAAELMELDGVGDATAAAIIAHRDQIGGFTEIEQLLDVKGIGPAKFEAIKGEVSL</sequence>
<dbReference type="Gene3D" id="1.10.150.320">
    <property type="entry name" value="Photosystem II 12 kDa extrinsic protein"/>
    <property type="match status" value="1"/>
</dbReference>
<dbReference type="Pfam" id="PF10531">
    <property type="entry name" value="SLBB"/>
    <property type="match status" value="1"/>
</dbReference>
<keyword evidence="2" id="KW-0238">DNA-binding</keyword>
<feature type="domain" description="Helix-hairpin-helix DNA-binding motif class 1" evidence="1">
    <location>
        <begin position="169"/>
        <end position="188"/>
    </location>
</feature>